<dbReference type="InterPro" id="IPR011990">
    <property type="entry name" value="TPR-like_helical_dom_sf"/>
</dbReference>
<organism evidence="1 2">
    <name type="scientific">Pterulicium gracile</name>
    <dbReference type="NCBI Taxonomy" id="1884261"/>
    <lineage>
        <taxon>Eukaryota</taxon>
        <taxon>Fungi</taxon>
        <taxon>Dikarya</taxon>
        <taxon>Basidiomycota</taxon>
        <taxon>Agaricomycotina</taxon>
        <taxon>Agaricomycetes</taxon>
        <taxon>Agaricomycetidae</taxon>
        <taxon>Agaricales</taxon>
        <taxon>Pleurotineae</taxon>
        <taxon>Pterulaceae</taxon>
        <taxon>Pterulicium</taxon>
    </lineage>
</organism>
<name>A0A5C3QM66_9AGAR</name>
<keyword evidence="2" id="KW-1185">Reference proteome</keyword>
<dbReference type="SUPFAM" id="SSF48452">
    <property type="entry name" value="TPR-like"/>
    <property type="match status" value="1"/>
</dbReference>
<evidence type="ECO:0000313" key="1">
    <source>
        <dbReference type="EMBL" id="TFL03075.1"/>
    </source>
</evidence>
<accession>A0A5C3QM66</accession>
<dbReference type="Gene3D" id="1.25.40.10">
    <property type="entry name" value="Tetratricopeptide repeat domain"/>
    <property type="match status" value="1"/>
</dbReference>
<protein>
    <submittedName>
        <fullName evidence="1">Uncharacterized protein</fullName>
    </submittedName>
</protein>
<evidence type="ECO:0000313" key="2">
    <source>
        <dbReference type="Proteomes" id="UP000305067"/>
    </source>
</evidence>
<proteinExistence type="predicted"/>
<reference evidence="1 2" key="1">
    <citation type="journal article" date="2019" name="Nat. Ecol. Evol.">
        <title>Megaphylogeny resolves global patterns of mushroom evolution.</title>
        <authorList>
            <person name="Varga T."/>
            <person name="Krizsan K."/>
            <person name="Foldi C."/>
            <person name="Dima B."/>
            <person name="Sanchez-Garcia M."/>
            <person name="Sanchez-Ramirez S."/>
            <person name="Szollosi G.J."/>
            <person name="Szarkandi J.G."/>
            <person name="Papp V."/>
            <person name="Albert L."/>
            <person name="Andreopoulos W."/>
            <person name="Angelini C."/>
            <person name="Antonin V."/>
            <person name="Barry K.W."/>
            <person name="Bougher N.L."/>
            <person name="Buchanan P."/>
            <person name="Buyck B."/>
            <person name="Bense V."/>
            <person name="Catcheside P."/>
            <person name="Chovatia M."/>
            <person name="Cooper J."/>
            <person name="Damon W."/>
            <person name="Desjardin D."/>
            <person name="Finy P."/>
            <person name="Geml J."/>
            <person name="Haridas S."/>
            <person name="Hughes K."/>
            <person name="Justo A."/>
            <person name="Karasinski D."/>
            <person name="Kautmanova I."/>
            <person name="Kiss B."/>
            <person name="Kocsube S."/>
            <person name="Kotiranta H."/>
            <person name="LaButti K.M."/>
            <person name="Lechner B.E."/>
            <person name="Liimatainen K."/>
            <person name="Lipzen A."/>
            <person name="Lukacs Z."/>
            <person name="Mihaltcheva S."/>
            <person name="Morgado L.N."/>
            <person name="Niskanen T."/>
            <person name="Noordeloos M.E."/>
            <person name="Ohm R.A."/>
            <person name="Ortiz-Santana B."/>
            <person name="Ovrebo C."/>
            <person name="Racz N."/>
            <person name="Riley R."/>
            <person name="Savchenko A."/>
            <person name="Shiryaev A."/>
            <person name="Soop K."/>
            <person name="Spirin V."/>
            <person name="Szebenyi C."/>
            <person name="Tomsovsky M."/>
            <person name="Tulloss R.E."/>
            <person name="Uehling J."/>
            <person name="Grigoriev I.V."/>
            <person name="Vagvolgyi C."/>
            <person name="Papp T."/>
            <person name="Martin F.M."/>
            <person name="Miettinen O."/>
            <person name="Hibbett D.S."/>
            <person name="Nagy L.G."/>
        </authorList>
    </citation>
    <scope>NUCLEOTIDE SEQUENCE [LARGE SCALE GENOMIC DNA]</scope>
    <source>
        <strain evidence="1 2">CBS 309.79</strain>
    </source>
</reference>
<sequence length="135" mass="15088">MATSLLSWAQAYESGGYILCVSGSYSEAEPILRQALQYGLQFYSPTHPWTLRVRGNLNLSVEKLENSKRALRVLGNSNPMLENSTKAQKRRDAEFTSISLPSYHYENTFIMMDFELGGNSFAKQTRAQSVPGSIA</sequence>
<dbReference type="Proteomes" id="UP000305067">
    <property type="component" value="Unassembled WGS sequence"/>
</dbReference>
<dbReference type="EMBL" id="ML178821">
    <property type="protein sequence ID" value="TFL03075.1"/>
    <property type="molecule type" value="Genomic_DNA"/>
</dbReference>
<gene>
    <name evidence="1" type="ORF">BDV98DRAFT_581857</name>
</gene>
<dbReference type="AlphaFoldDB" id="A0A5C3QM66"/>